<evidence type="ECO:0000313" key="2">
    <source>
        <dbReference type="Proteomes" id="UP001523216"/>
    </source>
</evidence>
<comment type="caution">
    <text evidence="1">The sequence shown here is derived from an EMBL/GenBank/DDBJ whole genome shotgun (WGS) entry which is preliminary data.</text>
</comment>
<dbReference type="EMBL" id="JAMQOL010000017">
    <property type="protein sequence ID" value="MCM4078851.1"/>
    <property type="molecule type" value="Genomic_DNA"/>
</dbReference>
<name>A0ABT0XYK0_9ACTN</name>
<accession>A0ABT0XYK0</accession>
<organism evidence="1 2">
    <name type="scientific">Paractinoplanes hotanensis</name>
    <dbReference type="NCBI Taxonomy" id="2906497"/>
    <lineage>
        <taxon>Bacteria</taxon>
        <taxon>Bacillati</taxon>
        <taxon>Actinomycetota</taxon>
        <taxon>Actinomycetes</taxon>
        <taxon>Micromonosporales</taxon>
        <taxon>Micromonosporaceae</taxon>
        <taxon>Paractinoplanes</taxon>
    </lineage>
</organism>
<dbReference type="Proteomes" id="UP001523216">
    <property type="component" value="Unassembled WGS sequence"/>
</dbReference>
<protein>
    <submittedName>
        <fullName evidence="1">Uncharacterized protein</fullName>
    </submittedName>
</protein>
<evidence type="ECO:0000313" key="1">
    <source>
        <dbReference type="EMBL" id="MCM4078851.1"/>
    </source>
</evidence>
<dbReference type="RefSeq" id="WP_251798744.1">
    <property type="nucleotide sequence ID" value="NZ_JAMQOL010000017.1"/>
</dbReference>
<sequence length="62" mass="6960">MMVVKSGETGAEEWNCPSCGRRLLLRWPPRFERIVLHPGDDRVIHVGPNCPWATCPSRNCAG</sequence>
<proteinExistence type="predicted"/>
<gene>
    <name evidence="1" type="ORF">LXN57_14865</name>
</gene>
<keyword evidence="2" id="KW-1185">Reference proteome</keyword>
<reference evidence="1 2" key="1">
    <citation type="submission" date="2022-06" db="EMBL/GenBank/DDBJ databases">
        <title>Actinoplanes abujensis sp. nov., isolated from Nigerian arid soil.</title>
        <authorList>
            <person name="Ding P."/>
        </authorList>
    </citation>
    <scope>NUCLEOTIDE SEQUENCE [LARGE SCALE GENOMIC DNA]</scope>
    <source>
        <strain evidence="2">TRM88002</strain>
    </source>
</reference>